<keyword evidence="1" id="KW-0690">Ribosome biogenesis</keyword>
<dbReference type="PANTHER" id="PTHR39178">
    <property type="entry name" value="HYPOTHETICAL RIBOSOME-ASSOCIATED PROTEIN"/>
    <property type="match status" value="1"/>
</dbReference>
<dbReference type="PANTHER" id="PTHR39178:SF1">
    <property type="entry name" value="RIBOSOMAL-PROCESSING CYSTEINE PROTEASE PRP"/>
    <property type="match status" value="1"/>
</dbReference>
<dbReference type="GO" id="GO:0008234">
    <property type="term" value="F:cysteine-type peptidase activity"/>
    <property type="evidence" value="ECO:0007669"/>
    <property type="project" value="UniProtKB-KW"/>
</dbReference>
<reference evidence="5" key="1">
    <citation type="submission" date="2019-08" db="EMBL/GenBank/DDBJ databases">
        <authorList>
            <person name="Kucharzyk K."/>
            <person name="Murdoch R.W."/>
            <person name="Higgins S."/>
            <person name="Loffler F."/>
        </authorList>
    </citation>
    <scope>NUCLEOTIDE SEQUENCE</scope>
</reference>
<dbReference type="EMBL" id="VSSQ01001040">
    <property type="protein sequence ID" value="MPM04445.1"/>
    <property type="molecule type" value="Genomic_DNA"/>
</dbReference>
<evidence type="ECO:0000256" key="3">
    <source>
        <dbReference type="ARBA" id="ARBA00022801"/>
    </source>
</evidence>
<comment type="caution">
    <text evidence="5">The sequence shown here is derived from an EMBL/GenBank/DDBJ whole genome shotgun (WGS) entry which is preliminary data.</text>
</comment>
<keyword evidence="2" id="KW-0645">Protease</keyword>
<sequence>MIRINIEKNESNLIVGYTVNGHAGFAPEGQDIVCSAVSTLTMVAINGLEEHLQCEIAYEIKDGYLQVELKQTPDDLTQAILATMEIGLKDIAEQYPQRVRIQEHRR</sequence>
<keyword evidence="4" id="KW-0788">Thiol protease</keyword>
<protein>
    <recommendedName>
        <fullName evidence="6">Ribosomal-processing cysteine protease Prp</fullName>
    </recommendedName>
</protein>
<dbReference type="GO" id="GO:0006508">
    <property type="term" value="P:proteolysis"/>
    <property type="evidence" value="ECO:0007669"/>
    <property type="project" value="UniProtKB-KW"/>
</dbReference>
<evidence type="ECO:0000256" key="2">
    <source>
        <dbReference type="ARBA" id="ARBA00022670"/>
    </source>
</evidence>
<dbReference type="Gene3D" id="3.30.70.1490">
    <property type="entry name" value="Cysteine protease Prp"/>
    <property type="match status" value="1"/>
</dbReference>
<proteinExistence type="predicted"/>
<dbReference type="SUPFAM" id="SSF118010">
    <property type="entry name" value="TM1457-like"/>
    <property type="match status" value="1"/>
</dbReference>
<name>A0A644WKN6_9ZZZZ</name>
<dbReference type="AlphaFoldDB" id="A0A644WKN6"/>
<gene>
    <name evidence="5" type="ORF">SDC9_50722</name>
</gene>
<evidence type="ECO:0000256" key="1">
    <source>
        <dbReference type="ARBA" id="ARBA00022517"/>
    </source>
</evidence>
<dbReference type="CDD" id="cd16332">
    <property type="entry name" value="Prp-like"/>
    <property type="match status" value="1"/>
</dbReference>
<evidence type="ECO:0000256" key="4">
    <source>
        <dbReference type="ARBA" id="ARBA00022807"/>
    </source>
</evidence>
<dbReference type="InterPro" id="IPR036764">
    <property type="entry name" value="Peptidase_Prp_sf"/>
</dbReference>
<dbReference type="Pfam" id="PF04327">
    <property type="entry name" value="Peptidase_Prp"/>
    <property type="match status" value="1"/>
</dbReference>
<evidence type="ECO:0000313" key="5">
    <source>
        <dbReference type="EMBL" id="MPM04445.1"/>
    </source>
</evidence>
<dbReference type="InterPro" id="IPR007422">
    <property type="entry name" value="Peptidase_Prp"/>
</dbReference>
<keyword evidence="3" id="KW-0378">Hydrolase</keyword>
<dbReference type="GO" id="GO:0042254">
    <property type="term" value="P:ribosome biogenesis"/>
    <property type="evidence" value="ECO:0007669"/>
    <property type="project" value="UniProtKB-KW"/>
</dbReference>
<evidence type="ECO:0008006" key="6">
    <source>
        <dbReference type="Google" id="ProtNLM"/>
    </source>
</evidence>
<accession>A0A644WKN6</accession>
<organism evidence="5">
    <name type="scientific">bioreactor metagenome</name>
    <dbReference type="NCBI Taxonomy" id="1076179"/>
    <lineage>
        <taxon>unclassified sequences</taxon>
        <taxon>metagenomes</taxon>
        <taxon>ecological metagenomes</taxon>
    </lineage>
</organism>